<feature type="compositionally biased region" description="Basic residues" evidence="1">
    <location>
        <begin position="12"/>
        <end position="25"/>
    </location>
</feature>
<sequence length="141" mass="15371">MASAASVGDRDRRRRRHHLAHHPPRRPPMSRTRLERVRAAVGITALALQQIEDDLGADDVDQEELAAILRELIEDTDPPGGFIPAVAQLVTTAARRAEQIEPDRDGGASCPLHEAAALLTDDAGQRLIWAARALADTRRPA</sequence>
<accession>B0LUA3</accession>
<geneLocation type="plasmid" evidence="2">
    <name>pSHK1</name>
</geneLocation>
<proteinExistence type="predicted"/>
<evidence type="ECO:0000256" key="1">
    <source>
        <dbReference type="SAM" id="MobiDB-lite"/>
    </source>
</evidence>
<evidence type="ECO:0000313" key="2">
    <source>
        <dbReference type="EMBL" id="ABY83571.1"/>
    </source>
</evidence>
<dbReference type="EMBL" id="EU372836">
    <property type="protein sequence ID" value="ABY83571.1"/>
    <property type="molecule type" value="Genomic_DNA"/>
</dbReference>
<protein>
    <submittedName>
        <fullName evidence="2">Uncharacterized protein</fullName>
    </submittedName>
</protein>
<organism evidence="2">
    <name type="scientific">Streptomyces sp. HK1</name>
    <dbReference type="NCBI Taxonomy" id="405041"/>
    <lineage>
        <taxon>Bacteria</taxon>
        <taxon>Bacillati</taxon>
        <taxon>Actinomycetota</taxon>
        <taxon>Actinomycetes</taxon>
        <taxon>Kitasatosporales</taxon>
        <taxon>Streptomycetaceae</taxon>
        <taxon>Streptomyces</taxon>
    </lineage>
</organism>
<keyword evidence="2" id="KW-0614">Plasmid</keyword>
<reference evidence="2" key="1">
    <citation type="journal article" date="2011" name="Acta Biochim. Biophys. Sin.">
        <title>Characterization of the multiple CRISPR loci on Streptomyces linear plasmid pSHK1.</title>
        <authorList>
            <person name="Guo P."/>
            <person name="Cheng Q."/>
            <person name="Xie P."/>
            <person name="Fan Y."/>
            <person name="Jiang W."/>
            <person name="Qin Z."/>
        </authorList>
    </citation>
    <scope>NUCLEOTIDE SEQUENCE</scope>
    <source>
        <strain evidence="2">HK1</strain>
        <plasmid evidence="2">pSHK1</plasmid>
    </source>
</reference>
<feature type="region of interest" description="Disordered" evidence="1">
    <location>
        <begin position="1"/>
        <end position="33"/>
    </location>
</feature>
<gene>
    <name evidence="2" type="ORF">pSHK1.102</name>
</gene>
<name>B0LUA3_9ACTN</name>
<dbReference type="AlphaFoldDB" id="B0LUA3"/>